<dbReference type="InterPro" id="IPR017626">
    <property type="entry name" value="DiOHbiphenyl_dOase"/>
</dbReference>
<gene>
    <name evidence="11" type="primary">edoP</name>
</gene>
<dbReference type="Pfam" id="PF22632">
    <property type="entry name" value="BphC_D1"/>
    <property type="match status" value="1"/>
</dbReference>
<evidence type="ECO:0000256" key="1">
    <source>
        <dbReference type="ARBA" id="ARBA00001954"/>
    </source>
</evidence>
<dbReference type="InterPro" id="IPR004360">
    <property type="entry name" value="Glyas_Fos-R_dOase_dom"/>
</dbReference>
<dbReference type="PANTHER" id="PTHR21366">
    <property type="entry name" value="GLYOXALASE FAMILY PROTEIN"/>
    <property type="match status" value="1"/>
</dbReference>
<evidence type="ECO:0000256" key="4">
    <source>
        <dbReference type="ARBA" id="ARBA00022737"/>
    </source>
</evidence>
<feature type="domain" description="VOC" evidence="10">
    <location>
        <begin position="145"/>
        <end position="268"/>
    </location>
</feature>
<proteinExistence type="inferred from homology"/>
<organism evidence="11">
    <name type="scientific">uncultured bacterium UPO45</name>
    <dbReference type="NCBI Taxonomy" id="1776970"/>
    <lineage>
        <taxon>Bacteria</taxon>
        <taxon>environmental samples</taxon>
    </lineage>
</organism>
<dbReference type="AlphaFoldDB" id="A0A126SY49"/>
<dbReference type="EMBL" id="KU144973">
    <property type="protein sequence ID" value="AMK59213.1"/>
    <property type="molecule type" value="Genomic_DNA"/>
</dbReference>
<dbReference type="SUPFAM" id="SSF54593">
    <property type="entry name" value="Glyoxalase/Bleomycin resistance protein/Dihydroxybiphenyl dioxygenase"/>
    <property type="match status" value="1"/>
</dbReference>
<keyword evidence="4" id="KW-0677">Repeat</keyword>
<evidence type="ECO:0000259" key="10">
    <source>
        <dbReference type="PROSITE" id="PS51819"/>
    </source>
</evidence>
<evidence type="ECO:0000313" key="11">
    <source>
        <dbReference type="EMBL" id="AMK59213.1"/>
    </source>
</evidence>
<dbReference type="Gene3D" id="3.10.180.10">
    <property type="entry name" value="2,3-Dihydroxybiphenyl 1,2-Dioxygenase, domain 1"/>
    <property type="match status" value="2"/>
</dbReference>
<comment type="similarity">
    <text evidence="2 9">Belongs to the extradiol ring-cleavage dioxygenase family.</text>
</comment>
<dbReference type="GO" id="GO:0042178">
    <property type="term" value="P:xenobiotic catabolic process"/>
    <property type="evidence" value="ECO:0007669"/>
    <property type="project" value="InterPro"/>
</dbReference>
<dbReference type="Pfam" id="PF00903">
    <property type="entry name" value="Glyoxalase"/>
    <property type="match status" value="1"/>
</dbReference>
<comment type="cofactor">
    <cofactor evidence="1 9">
        <name>Fe(2+)</name>
        <dbReference type="ChEBI" id="CHEBI:29033"/>
    </cofactor>
</comment>
<keyword evidence="8 9" id="KW-0408">Iron</keyword>
<name>A0A126SY49_9BACT</name>
<dbReference type="GO" id="GO:0008198">
    <property type="term" value="F:ferrous iron binding"/>
    <property type="evidence" value="ECO:0007669"/>
    <property type="project" value="InterPro"/>
</dbReference>
<keyword evidence="3" id="KW-0479">Metal-binding</keyword>
<dbReference type="InterPro" id="IPR050383">
    <property type="entry name" value="GlyoxalaseI/FosfomycinResist"/>
</dbReference>
<keyword evidence="6 9" id="KW-0223">Dioxygenase</keyword>
<evidence type="ECO:0000256" key="3">
    <source>
        <dbReference type="ARBA" id="ARBA00022723"/>
    </source>
</evidence>
<evidence type="ECO:0000256" key="5">
    <source>
        <dbReference type="ARBA" id="ARBA00022797"/>
    </source>
</evidence>
<evidence type="ECO:0000256" key="6">
    <source>
        <dbReference type="ARBA" id="ARBA00022964"/>
    </source>
</evidence>
<dbReference type="InterPro" id="IPR000486">
    <property type="entry name" value="Xdiol_ring_cleave_dOase_1/2"/>
</dbReference>
<evidence type="ECO:0000256" key="7">
    <source>
        <dbReference type="ARBA" id="ARBA00023002"/>
    </source>
</evidence>
<dbReference type="PROSITE" id="PS51819">
    <property type="entry name" value="VOC"/>
    <property type="match status" value="2"/>
</dbReference>
<dbReference type="GO" id="GO:0051213">
    <property type="term" value="F:dioxygenase activity"/>
    <property type="evidence" value="ECO:0007669"/>
    <property type="project" value="UniProtKB-KW"/>
</dbReference>
<keyword evidence="7 9" id="KW-0560">Oxidoreductase</keyword>
<dbReference type="PANTHER" id="PTHR21366:SF14">
    <property type="entry name" value="GLYOXALASE DOMAIN-CONTAINING PROTEIN 5"/>
    <property type="match status" value="1"/>
</dbReference>
<dbReference type="CDD" id="cd07252">
    <property type="entry name" value="BphC1-RGP6_N_like"/>
    <property type="match status" value="1"/>
</dbReference>
<keyword evidence="5 9" id="KW-0058">Aromatic hydrocarbons catabolism</keyword>
<dbReference type="InterPro" id="IPR037523">
    <property type="entry name" value="VOC_core"/>
</dbReference>
<reference evidence="11" key="1">
    <citation type="journal article" date="2016" name="Appl. Environ. Microbiol.">
        <title>Functional Metagenomics of a Biostimulated Petroleum-Contaminated Soil Reveals an Extraordinary Diversity of Extradiol Dioxygenases.</title>
        <authorList>
            <person name="Terron-Gonzalez L."/>
            <person name="Martin-Cabello G."/>
            <person name="Ferrer M."/>
            <person name="Santero E."/>
        </authorList>
    </citation>
    <scope>NUCLEOTIDE SEQUENCE</scope>
</reference>
<dbReference type="NCBIfam" id="TIGR03213">
    <property type="entry name" value="23dbph12diox"/>
    <property type="match status" value="1"/>
</dbReference>
<dbReference type="PROSITE" id="PS00082">
    <property type="entry name" value="EXTRADIOL_DIOXYGENAS"/>
    <property type="match status" value="1"/>
</dbReference>
<evidence type="ECO:0000256" key="2">
    <source>
        <dbReference type="ARBA" id="ARBA00008784"/>
    </source>
</evidence>
<feature type="domain" description="VOC" evidence="10">
    <location>
        <begin position="6"/>
        <end position="121"/>
    </location>
</feature>
<accession>A0A126SY49</accession>
<evidence type="ECO:0000256" key="9">
    <source>
        <dbReference type="RuleBase" id="RU000683"/>
    </source>
</evidence>
<protein>
    <submittedName>
        <fullName evidence="11">2,3-dihydroxybiphenyl dioxygenase</fullName>
    </submittedName>
</protein>
<dbReference type="InterPro" id="IPR029068">
    <property type="entry name" value="Glyas_Bleomycin-R_OHBP_Dase"/>
</dbReference>
<evidence type="ECO:0000256" key="8">
    <source>
        <dbReference type="ARBA" id="ARBA00023004"/>
    </source>
</evidence>
<sequence length="294" mass="32882">MASIAQLGYLGLGVRDVNEWERFASNVLGLQPNGRDPDGSLFLRMDEYHHRFIVHPNGNDDLAYIGWEVTTEQAMAAMAEQLRQAGVEVRPGTAAEADARRVAGLIKFADPSGLPSEIFYGPLVTFDKPFQSPRPISGFKTEGQGLGHFVVAVDDFDRSLAFYRDVLGMRISDFVNLSPAPNMQLKVAFFHCNPRHHTLAFWAMPQSPKRLHHFMLQLNSLDDVGSTYYLCQNQQTPITMNLGKHTNDHMVSFYLRTPSGFAVEYGWGAREVDDATWQVQVHTAGSIWGHQGSL</sequence>
<dbReference type="CDD" id="cd07237">
    <property type="entry name" value="BphC1-RGP6_C_like"/>
    <property type="match status" value="1"/>
</dbReference>